<keyword evidence="3" id="KW-1185">Reference proteome</keyword>
<dbReference type="EMBL" id="CP054142">
    <property type="protein sequence ID" value="QTQ14121.1"/>
    <property type="molecule type" value="Genomic_DNA"/>
</dbReference>
<accession>A0A975F481</accession>
<dbReference type="AlphaFoldDB" id="A0A975F481"/>
<dbReference type="PANTHER" id="PTHR41786:SF1">
    <property type="entry name" value="6-HYDROXYMETHYLPTERIN DIPHOSPHOKINASE MPTE-LIKE DOMAIN-CONTAINING PROTEIN"/>
    <property type="match status" value="1"/>
</dbReference>
<organism evidence="2 3">
    <name type="scientific">Treponema parvum</name>
    <dbReference type="NCBI Taxonomy" id="138851"/>
    <lineage>
        <taxon>Bacteria</taxon>
        <taxon>Pseudomonadati</taxon>
        <taxon>Spirochaetota</taxon>
        <taxon>Spirochaetia</taxon>
        <taxon>Spirochaetales</taxon>
        <taxon>Treponemataceae</taxon>
        <taxon>Treponema</taxon>
    </lineage>
</organism>
<dbReference type="PANTHER" id="PTHR41786">
    <property type="entry name" value="MOTILITY ACCESSORY FACTOR MAF"/>
    <property type="match status" value="1"/>
</dbReference>
<dbReference type="Pfam" id="PF01973">
    <property type="entry name" value="MptE-like"/>
    <property type="match status" value="1"/>
</dbReference>
<dbReference type="Proteomes" id="UP000671908">
    <property type="component" value="Chromosome"/>
</dbReference>
<protein>
    <submittedName>
        <fullName evidence="2">Motility associated factor glycosyltransferase family protein</fullName>
    </submittedName>
</protein>
<reference evidence="2 3" key="1">
    <citation type="journal article" date="2021" name="Microbiol. Resour. Announc.">
        <title>Complete Genome Sequences of Three Human Oral Treponema parvum Isolates.</title>
        <authorList>
            <person name="Zeng H."/>
            <person name="Watt R.M."/>
        </authorList>
    </citation>
    <scope>NUCLEOTIDE SEQUENCE [LARGE SCALE GENOMIC DNA]</scope>
    <source>
        <strain evidence="2 3">ATCC 700770</strain>
    </source>
</reference>
<name>A0A975F481_9SPIR</name>
<sequence length="499" mass="56079">MNMLYEKIIESKNSSPVPVFFGGRPMHSKYDPEAEALSFAAQLPEKSSFAVILGIGGGYHIRATLERFPDIKIIAVENSEKDISFISKIPCVRDLMKNKNVIFCAAENGNEAAQLLKTLYVPALHKDLNILVHRAWASAAEKKEKTIISELKKELSAISADYSVQSHFGKIWQYNIVRNLIFLSKALKNKDGRINKKMVFPVEKTAAVIAAGPSLDDSVKKLKNERESYYIISTDTALGTLLKHKIKPDAVVSIDGQFISHTHFMLEIPEDILFIFDVCASPCAVRRVHALKNKILFVRTGHPMLSVEKDFMSLETGAGTVTIAAADFAAKAGFSNIKMFGADFAYISGKPYAKGTYLESQFYSQSYRLCPAEQRYCALMFRTPLLENAKDPESRTTQILNSYKNTFEVWKEKLKKSGGTCHCGTSNASGAKGDRAQMIENPQNFDFSVFMKHLSDRSNFFAFLPFIAFLRKNPELKDKEFDELLKLAQTSLLRYNYKI</sequence>
<evidence type="ECO:0000313" key="2">
    <source>
        <dbReference type="EMBL" id="QTQ14121.1"/>
    </source>
</evidence>
<proteinExistence type="predicted"/>
<dbReference type="InterPro" id="IPR002826">
    <property type="entry name" value="MptE-like"/>
</dbReference>
<gene>
    <name evidence="2" type="ORF">HRQ91_06425</name>
</gene>
<evidence type="ECO:0000259" key="1">
    <source>
        <dbReference type="Pfam" id="PF01973"/>
    </source>
</evidence>
<evidence type="ECO:0000313" key="3">
    <source>
        <dbReference type="Proteomes" id="UP000671908"/>
    </source>
</evidence>
<dbReference type="RefSeq" id="WP_210118806.1">
    <property type="nucleotide sequence ID" value="NZ_CP054142.1"/>
</dbReference>
<feature type="domain" description="6-hydroxymethylpterin diphosphokinase MptE-like" evidence="1">
    <location>
        <begin position="196"/>
        <end position="347"/>
    </location>
</feature>
<dbReference type="KEGG" id="tpav:HRQ91_06425"/>